<evidence type="ECO:0000256" key="1">
    <source>
        <dbReference type="ARBA" id="ARBA00006987"/>
    </source>
</evidence>
<dbReference type="InterPro" id="IPR006311">
    <property type="entry name" value="TAT_signal"/>
</dbReference>
<keyword evidence="4" id="KW-1185">Reference proteome</keyword>
<comment type="similarity">
    <text evidence="1">Belongs to the UPF0065 (bug) family.</text>
</comment>
<accession>A0A857J3N7</accession>
<dbReference type="EMBL" id="CP047650">
    <property type="protein sequence ID" value="QHI97475.1"/>
    <property type="molecule type" value="Genomic_DNA"/>
</dbReference>
<dbReference type="InterPro" id="IPR042100">
    <property type="entry name" value="Bug_dom1"/>
</dbReference>
<sequence>MSRYPDPGRGRRAAVRTLARIGALCCLAGAAAGASAQAWPTRPIRLIVPAAPGGSADPLARLAAEELGRTLQQSVIVENRPGANGNLGSAFVVKSPADGYTLLFGWSGTVVTAATLYQSKPYNPQRDLDAIVTIGSVPNVILVHPSIPASTIPELTAYARQNPGQLNFGSTGSGSSYHLSGELYNKTQGVSMVHVPYTSPGAVLTDLMAGRLQLAFPGVVAAAPFVHDGKLRALAVMSDKRSSVLPEVPTTAEAGFPALTSDTWFGLFAPKNTPPEVRARINEAINNALKDPGFRGRLTTLGYTPLGGTQEQFAQTLGEDIRKWGEVVRFSGAKID</sequence>
<dbReference type="CDD" id="cd13578">
    <property type="entry name" value="PBP2_Bug27"/>
    <property type="match status" value="1"/>
</dbReference>
<dbReference type="RefSeq" id="WP_160550993.1">
    <property type="nucleotide sequence ID" value="NZ_CP047650.1"/>
</dbReference>
<dbReference type="AlphaFoldDB" id="A0A857J3N7"/>
<evidence type="ECO:0000313" key="4">
    <source>
        <dbReference type="Proteomes" id="UP000464787"/>
    </source>
</evidence>
<dbReference type="Pfam" id="PF03401">
    <property type="entry name" value="TctC"/>
    <property type="match status" value="1"/>
</dbReference>
<feature type="signal peptide" evidence="2">
    <location>
        <begin position="1"/>
        <end position="38"/>
    </location>
</feature>
<feature type="chain" id="PRO_5032391854" evidence="2">
    <location>
        <begin position="39"/>
        <end position="336"/>
    </location>
</feature>
<evidence type="ECO:0000256" key="2">
    <source>
        <dbReference type="SAM" id="SignalP"/>
    </source>
</evidence>
<dbReference type="Gene3D" id="3.40.190.10">
    <property type="entry name" value="Periplasmic binding protein-like II"/>
    <property type="match status" value="1"/>
</dbReference>
<dbReference type="Gene3D" id="3.40.190.150">
    <property type="entry name" value="Bordetella uptake gene, domain 1"/>
    <property type="match status" value="1"/>
</dbReference>
<gene>
    <name evidence="3" type="ORF">GT347_05425</name>
</gene>
<name>A0A857J3N7_9BURK</name>
<dbReference type="PROSITE" id="PS51318">
    <property type="entry name" value="TAT"/>
    <property type="match status" value="1"/>
</dbReference>
<evidence type="ECO:0000313" key="3">
    <source>
        <dbReference type="EMBL" id="QHI97475.1"/>
    </source>
</evidence>
<proteinExistence type="inferred from homology"/>
<dbReference type="InterPro" id="IPR005064">
    <property type="entry name" value="BUG"/>
</dbReference>
<keyword evidence="2" id="KW-0732">Signal</keyword>
<dbReference type="SUPFAM" id="SSF53850">
    <property type="entry name" value="Periplasmic binding protein-like II"/>
    <property type="match status" value="1"/>
</dbReference>
<dbReference type="PANTHER" id="PTHR42928:SF5">
    <property type="entry name" value="BLR1237 PROTEIN"/>
    <property type="match status" value="1"/>
</dbReference>
<organism evidence="3 4">
    <name type="scientific">Xylophilus rhododendri</name>
    <dbReference type="NCBI Taxonomy" id="2697032"/>
    <lineage>
        <taxon>Bacteria</taxon>
        <taxon>Pseudomonadati</taxon>
        <taxon>Pseudomonadota</taxon>
        <taxon>Betaproteobacteria</taxon>
        <taxon>Burkholderiales</taxon>
        <taxon>Xylophilus</taxon>
    </lineage>
</organism>
<dbReference type="Proteomes" id="UP000464787">
    <property type="component" value="Chromosome"/>
</dbReference>
<reference evidence="3 4" key="1">
    <citation type="submission" date="2020-01" db="EMBL/GenBank/DDBJ databases">
        <title>Genome sequencing of strain KACC 21265.</title>
        <authorList>
            <person name="Heo J."/>
            <person name="Kim S.-J."/>
            <person name="Kim J.-S."/>
            <person name="Hong S.-B."/>
            <person name="Kwon S.-W."/>
        </authorList>
    </citation>
    <scope>NUCLEOTIDE SEQUENCE [LARGE SCALE GENOMIC DNA]</scope>
    <source>
        <strain evidence="3 4">KACC 21265</strain>
    </source>
</reference>
<protein>
    <submittedName>
        <fullName evidence="3">Tripartite tricarboxylate transporter substrate binding protein</fullName>
    </submittedName>
</protein>
<dbReference type="PIRSF" id="PIRSF017082">
    <property type="entry name" value="YflP"/>
    <property type="match status" value="1"/>
</dbReference>
<dbReference type="KEGG" id="xyk:GT347_05425"/>
<dbReference type="PANTHER" id="PTHR42928">
    <property type="entry name" value="TRICARBOXYLATE-BINDING PROTEIN"/>
    <property type="match status" value="1"/>
</dbReference>